<feature type="signal peptide" evidence="1">
    <location>
        <begin position="1"/>
        <end position="23"/>
    </location>
</feature>
<feature type="chain" id="PRO_5046455631" evidence="1">
    <location>
        <begin position="24"/>
        <end position="152"/>
    </location>
</feature>
<dbReference type="RefSeq" id="WP_224548193.1">
    <property type="nucleotide sequence ID" value="NZ_AP018817.1"/>
</dbReference>
<evidence type="ECO:0000256" key="1">
    <source>
        <dbReference type="SAM" id="SignalP"/>
    </source>
</evidence>
<accession>A0ABM7G297</accession>
<gene>
    <name evidence="2" type="ORF">SBA_ch1_09020</name>
</gene>
<evidence type="ECO:0000313" key="3">
    <source>
        <dbReference type="Proteomes" id="UP001059971"/>
    </source>
</evidence>
<dbReference type="EMBL" id="AP018817">
    <property type="protein sequence ID" value="BBF68702.1"/>
    <property type="molecule type" value="Genomic_DNA"/>
</dbReference>
<keyword evidence="3" id="KW-1185">Reference proteome</keyword>
<dbReference type="Proteomes" id="UP001059971">
    <property type="component" value="Chromosome 1"/>
</dbReference>
<name>A0ABM7G297_9SPHN</name>
<organism evidence="2 3">
    <name type="scientific">Sphingomonas bisphenolicum</name>
    <dbReference type="NCBI Taxonomy" id="296544"/>
    <lineage>
        <taxon>Bacteria</taxon>
        <taxon>Pseudomonadati</taxon>
        <taxon>Pseudomonadota</taxon>
        <taxon>Alphaproteobacteria</taxon>
        <taxon>Sphingomonadales</taxon>
        <taxon>Sphingomonadaceae</taxon>
        <taxon>Sphingomonas</taxon>
    </lineage>
</organism>
<proteinExistence type="predicted"/>
<protein>
    <submittedName>
        <fullName evidence="2">Uncharacterized protein</fullName>
    </submittedName>
</protein>
<keyword evidence="1" id="KW-0732">Signal</keyword>
<sequence>MKKHFLLVSGLLAVATLTGTAWAADKATGWKNWADHAERVSAAADTGDLGAVAQACQGTTSTIISQGFQFPYWAQMLPQFCSVYKTESRKRIVTMKGWRAECKLLGSRMNSLSKAEPVAEEPRAEPLAKHMAATLQALDVRECTHKPERERG</sequence>
<reference evidence="2" key="1">
    <citation type="submission" date="2018-07" db="EMBL/GenBank/DDBJ databases">
        <title>Complete genome sequence of Sphingomonas bisphenolicum strain AO1, a bisphenol A degradative bacterium isolated from Japanese farm field.</title>
        <authorList>
            <person name="Murakami M."/>
            <person name="Koh M."/>
            <person name="Koba S."/>
            <person name="Matsumura Y."/>
        </authorList>
    </citation>
    <scope>NUCLEOTIDE SEQUENCE</scope>
    <source>
        <strain evidence="2">AO1</strain>
    </source>
</reference>
<evidence type="ECO:0000313" key="2">
    <source>
        <dbReference type="EMBL" id="BBF68702.1"/>
    </source>
</evidence>